<keyword evidence="4" id="KW-1185">Reference proteome</keyword>
<dbReference type="Proteomes" id="UP000305067">
    <property type="component" value="Unassembled WGS sequence"/>
</dbReference>
<reference evidence="3 4" key="1">
    <citation type="journal article" date="2019" name="Nat. Ecol. Evol.">
        <title>Megaphylogeny resolves global patterns of mushroom evolution.</title>
        <authorList>
            <person name="Varga T."/>
            <person name="Krizsan K."/>
            <person name="Foldi C."/>
            <person name="Dima B."/>
            <person name="Sanchez-Garcia M."/>
            <person name="Sanchez-Ramirez S."/>
            <person name="Szollosi G.J."/>
            <person name="Szarkandi J.G."/>
            <person name="Papp V."/>
            <person name="Albert L."/>
            <person name="Andreopoulos W."/>
            <person name="Angelini C."/>
            <person name="Antonin V."/>
            <person name="Barry K.W."/>
            <person name="Bougher N.L."/>
            <person name="Buchanan P."/>
            <person name="Buyck B."/>
            <person name="Bense V."/>
            <person name="Catcheside P."/>
            <person name="Chovatia M."/>
            <person name="Cooper J."/>
            <person name="Damon W."/>
            <person name="Desjardin D."/>
            <person name="Finy P."/>
            <person name="Geml J."/>
            <person name="Haridas S."/>
            <person name="Hughes K."/>
            <person name="Justo A."/>
            <person name="Karasinski D."/>
            <person name="Kautmanova I."/>
            <person name="Kiss B."/>
            <person name="Kocsube S."/>
            <person name="Kotiranta H."/>
            <person name="LaButti K.M."/>
            <person name="Lechner B.E."/>
            <person name="Liimatainen K."/>
            <person name="Lipzen A."/>
            <person name="Lukacs Z."/>
            <person name="Mihaltcheva S."/>
            <person name="Morgado L.N."/>
            <person name="Niskanen T."/>
            <person name="Noordeloos M.E."/>
            <person name="Ohm R.A."/>
            <person name="Ortiz-Santana B."/>
            <person name="Ovrebo C."/>
            <person name="Racz N."/>
            <person name="Riley R."/>
            <person name="Savchenko A."/>
            <person name="Shiryaev A."/>
            <person name="Soop K."/>
            <person name="Spirin V."/>
            <person name="Szebenyi C."/>
            <person name="Tomsovsky M."/>
            <person name="Tulloss R.E."/>
            <person name="Uehling J."/>
            <person name="Grigoriev I.V."/>
            <person name="Vagvolgyi C."/>
            <person name="Papp T."/>
            <person name="Martin F.M."/>
            <person name="Miettinen O."/>
            <person name="Hibbett D.S."/>
            <person name="Nagy L.G."/>
        </authorList>
    </citation>
    <scope>NUCLEOTIDE SEQUENCE [LARGE SCALE GENOMIC DNA]</scope>
    <source>
        <strain evidence="3 4">CBS 309.79</strain>
    </source>
</reference>
<feature type="domain" description="NAD(P)-binding" evidence="2">
    <location>
        <begin position="30"/>
        <end position="99"/>
    </location>
</feature>
<feature type="signal peptide" evidence="1">
    <location>
        <begin position="1"/>
        <end position="22"/>
    </location>
</feature>
<evidence type="ECO:0000313" key="3">
    <source>
        <dbReference type="EMBL" id="TFK96129.1"/>
    </source>
</evidence>
<dbReference type="SUPFAM" id="SSF51735">
    <property type="entry name" value="NAD(P)-binding Rossmann-fold domains"/>
    <property type="match status" value="1"/>
</dbReference>
<dbReference type="STRING" id="1884261.A0A5C3Q544"/>
<evidence type="ECO:0000259" key="2">
    <source>
        <dbReference type="Pfam" id="PF13460"/>
    </source>
</evidence>
<feature type="chain" id="PRO_5022913552" description="NAD(P)-binding domain-containing protein" evidence="1">
    <location>
        <begin position="23"/>
        <end position="136"/>
    </location>
</feature>
<evidence type="ECO:0000256" key="1">
    <source>
        <dbReference type="SAM" id="SignalP"/>
    </source>
</evidence>
<dbReference type="InterPro" id="IPR036291">
    <property type="entry name" value="NAD(P)-bd_dom_sf"/>
</dbReference>
<keyword evidence="1" id="KW-0732">Signal</keyword>
<organism evidence="3 4">
    <name type="scientific">Pterulicium gracile</name>
    <dbReference type="NCBI Taxonomy" id="1884261"/>
    <lineage>
        <taxon>Eukaryota</taxon>
        <taxon>Fungi</taxon>
        <taxon>Dikarya</taxon>
        <taxon>Basidiomycota</taxon>
        <taxon>Agaricomycotina</taxon>
        <taxon>Agaricomycetes</taxon>
        <taxon>Agaricomycetidae</taxon>
        <taxon>Agaricales</taxon>
        <taxon>Pleurotineae</taxon>
        <taxon>Pterulaceae</taxon>
        <taxon>Pterulicium</taxon>
    </lineage>
</organism>
<protein>
    <recommendedName>
        <fullName evidence="2">NAD(P)-binding domain-containing protein</fullName>
    </recommendedName>
</protein>
<dbReference type="OrthoDB" id="10254604at2759"/>
<proteinExistence type="predicted"/>
<sequence>MYATFFMLSHLYMCIYWHVVLQNEEDIQMSKAGRAAIGTYFKYKYLADLDLVQRTAFKWTIIRPRWYNAKAGTGKASIGRTLLKPDISREDAAHALAYLSQREDAAGLAIDIVGGVTPIEEGLDAMIKRGESEFPL</sequence>
<accession>A0A5C3Q544</accession>
<dbReference type="InterPro" id="IPR016040">
    <property type="entry name" value="NAD(P)-bd_dom"/>
</dbReference>
<name>A0A5C3Q544_9AGAR</name>
<gene>
    <name evidence="3" type="ORF">BDV98DRAFT_576645</name>
</gene>
<dbReference type="AlphaFoldDB" id="A0A5C3Q544"/>
<evidence type="ECO:0000313" key="4">
    <source>
        <dbReference type="Proteomes" id="UP000305067"/>
    </source>
</evidence>
<dbReference type="EMBL" id="ML178866">
    <property type="protein sequence ID" value="TFK96129.1"/>
    <property type="molecule type" value="Genomic_DNA"/>
</dbReference>
<dbReference type="Pfam" id="PF13460">
    <property type="entry name" value="NAD_binding_10"/>
    <property type="match status" value="1"/>
</dbReference>
<dbReference type="Gene3D" id="3.40.50.720">
    <property type="entry name" value="NAD(P)-binding Rossmann-like Domain"/>
    <property type="match status" value="1"/>
</dbReference>